<evidence type="ECO:0000256" key="1">
    <source>
        <dbReference type="SAM" id="Phobius"/>
    </source>
</evidence>
<sequence length="564" mass="63865">MKKITLLFAFIFSMFILPIQVLAVDFSIDKTTIHSYLQENGDVKVTEQYTYTFDGDFNGITRTLIPKENTQITNFQAFESNQALNVEQDDNLYKIHRKGSDQKITIDLSYTIKNGVEVYTDMAEFYWPFFDSSNEATYHSMDIYIHPPKPTEQVLTLGYDQAYKTNTSDPDSVVHFAMGEVESGTNGDIRVAYDAVLFPSVTEINNTTIRDDILADQTKLEEQAHAYENRRALLKTIAPYVIAVFFIFLSVLLFKAWSKRKQTQWEAQRRSALSQSLASNEMSLPANIYYMHPSSPGGELISASLLDLVRKGYVEQAGENEFIVVNKSTEHQHEQLLINWLFYEIGENGHFTLKDIESYIGNKENHSVYREDFDTWFKAVRAEVNKKHLSETKKGLRWTVGVSSILLIPFTISLGVHSLFMWMSTSIILNLALLLFAILYQPKTVQGLRIKQQWQTFSSSYDTISWKEWNNWLNDEQMQAFIYSVGTGNKQLKNKSESLFKGLSSSMMNYSGIQTNEVLVFILLSNMMTEEFNEANTTVYAHSTGGVSGGGSGVGGGGGGSGAF</sequence>
<organism evidence="4 5">
    <name type="scientific">Paraliobacillus ryukyuensis</name>
    <dbReference type="NCBI Taxonomy" id="200904"/>
    <lineage>
        <taxon>Bacteria</taxon>
        <taxon>Bacillati</taxon>
        <taxon>Bacillota</taxon>
        <taxon>Bacilli</taxon>
        <taxon>Bacillales</taxon>
        <taxon>Bacillaceae</taxon>
        <taxon>Paraliobacillus</taxon>
    </lineage>
</organism>
<dbReference type="Pfam" id="PF20990">
    <property type="entry name" value="DUF2207_C"/>
    <property type="match status" value="1"/>
</dbReference>
<evidence type="ECO:0000313" key="4">
    <source>
        <dbReference type="EMBL" id="RBO97127.1"/>
    </source>
</evidence>
<keyword evidence="5" id="KW-1185">Reference proteome</keyword>
<keyword evidence="1" id="KW-1133">Transmembrane helix</keyword>
<dbReference type="EMBL" id="QNRI01000007">
    <property type="protein sequence ID" value="RBO97127.1"/>
    <property type="molecule type" value="Genomic_DNA"/>
</dbReference>
<feature type="domain" description="DUF2207" evidence="2">
    <location>
        <begin position="27"/>
        <end position="192"/>
    </location>
</feature>
<evidence type="ECO:0000313" key="5">
    <source>
        <dbReference type="Proteomes" id="UP000252254"/>
    </source>
</evidence>
<evidence type="ECO:0000259" key="2">
    <source>
        <dbReference type="Pfam" id="PF09972"/>
    </source>
</evidence>
<dbReference type="OrthoDB" id="5507254at2"/>
<dbReference type="Proteomes" id="UP000252254">
    <property type="component" value="Unassembled WGS sequence"/>
</dbReference>
<comment type="caution">
    <text evidence="4">The sequence shown here is derived from an EMBL/GenBank/DDBJ whole genome shotgun (WGS) entry which is preliminary data.</text>
</comment>
<feature type="transmembrane region" description="Helical" evidence="1">
    <location>
        <begin position="420"/>
        <end position="440"/>
    </location>
</feature>
<reference evidence="4 5" key="1">
    <citation type="submission" date="2018-06" db="EMBL/GenBank/DDBJ databases">
        <title>Genomic Encyclopedia of Type Strains, Phase IV (KMG-IV): sequencing the most valuable type-strain genomes for metagenomic binning, comparative biology and taxonomic classification.</title>
        <authorList>
            <person name="Goeker M."/>
        </authorList>
    </citation>
    <scope>NUCLEOTIDE SEQUENCE [LARGE SCALE GENOMIC DNA]</scope>
    <source>
        <strain evidence="4 5">DSM 15140</strain>
    </source>
</reference>
<protein>
    <submittedName>
        <fullName evidence="4">Putative membrane protein</fullName>
    </submittedName>
</protein>
<dbReference type="STRING" id="200904.GCA_900168775_01053"/>
<evidence type="ECO:0000259" key="3">
    <source>
        <dbReference type="Pfam" id="PF20990"/>
    </source>
</evidence>
<dbReference type="InterPro" id="IPR018702">
    <property type="entry name" value="DUF2207"/>
</dbReference>
<gene>
    <name evidence="4" type="ORF">DES48_10744</name>
</gene>
<dbReference type="AlphaFoldDB" id="A0A366E484"/>
<keyword evidence="1" id="KW-0472">Membrane</keyword>
<dbReference type="RefSeq" id="WP_113869094.1">
    <property type="nucleotide sequence ID" value="NZ_BAABQN010000007.1"/>
</dbReference>
<proteinExistence type="predicted"/>
<dbReference type="Pfam" id="PF09972">
    <property type="entry name" value="DUF2207"/>
    <property type="match status" value="1"/>
</dbReference>
<name>A0A366E484_9BACI</name>
<dbReference type="InterPro" id="IPR048389">
    <property type="entry name" value="YciQ-like_C"/>
</dbReference>
<feature type="transmembrane region" description="Helical" evidence="1">
    <location>
        <begin position="395"/>
        <end position="414"/>
    </location>
</feature>
<keyword evidence="1" id="KW-0812">Transmembrane</keyword>
<accession>A0A366E484</accession>
<feature type="transmembrane region" description="Helical" evidence="1">
    <location>
        <begin position="237"/>
        <end position="254"/>
    </location>
</feature>
<feature type="domain" description="Predicted membrane protein YciQ-like C-terminal" evidence="3">
    <location>
        <begin position="285"/>
        <end position="458"/>
    </location>
</feature>